<name>A0A923L9L1_9FIRM</name>
<evidence type="ECO:0000256" key="7">
    <source>
        <dbReference type="ARBA" id="ARBA00022777"/>
    </source>
</evidence>
<dbReference type="GO" id="GO:0009401">
    <property type="term" value="P:phosphoenolpyruvate-dependent sugar phosphotransferase system"/>
    <property type="evidence" value="ECO:0007669"/>
    <property type="project" value="UniProtKB-KW"/>
</dbReference>
<accession>A0A923L9L1</accession>
<dbReference type="GO" id="GO:0016301">
    <property type="term" value="F:kinase activity"/>
    <property type="evidence" value="ECO:0007669"/>
    <property type="project" value="UniProtKB-KW"/>
</dbReference>
<dbReference type="SUPFAM" id="SSF52728">
    <property type="entry name" value="PTS IIb component"/>
    <property type="match status" value="1"/>
</dbReference>
<keyword evidence="10" id="KW-1185">Reference proteome</keyword>
<dbReference type="InterPro" id="IPR004720">
    <property type="entry name" value="PTS_IIB_sorbose-sp"/>
</dbReference>
<proteinExistence type="predicted"/>
<evidence type="ECO:0000256" key="6">
    <source>
        <dbReference type="ARBA" id="ARBA00022683"/>
    </source>
</evidence>
<reference evidence="9" key="1">
    <citation type="submission" date="2020-08" db="EMBL/GenBank/DDBJ databases">
        <title>Genome public.</title>
        <authorList>
            <person name="Liu C."/>
            <person name="Sun Q."/>
        </authorList>
    </citation>
    <scope>NUCLEOTIDE SEQUENCE</scope>
    <source>
        <strain evidence="9">NSJ-68</strain>
    </source>
</reference>
<keyword evidence="4 9" id="KW-0762">Sugar transport</keyword>
<dbReference type="Pfam" id="PF03830">
    <property type="entry name" value="PTSIIB_sorb"/>
    <property type="match status" value="1"/>
</dbReference>
<evidence type="ECO:0000256" key="5">
    <source>
        <dbReference type="ARBA" id="ARBA00022679"/>
    </source>
</evidence>
<organism evidence="9 10">
    <name type="scientific">Anaerosacchariphilus hominis</name>
    <dbReference type="NCBI Taxonomy" id="2763017"/>
    <lineage>
        <taxon>Bacteria</taxon>
        <taxon>Bacillati</taxon>
        <taxon>Bacillota</taxon>
        <taxon>Clostridia</taxon>
        <taxon>Lachnospirales</taxon>
        <taxon>Lachnospiraceae</taxon>
        <taxon>Anaerosacchariphilus</taxon>
    </lineage>
</organism>
<dbReference type="EMBL" id="JACOOR010000001">
    <property type="protein sequence ID" value="MBC5658470.1"/>
    <property type="molecule type" value="Genomic_DNA"/>
</dbReference>
<keyword evidence="5" id="KW-0808">Transferase</keyword>
<keyword evidence="3" id="KW-0963">Cytoplasm</keyword>
<keyword evidence="2" id="KW-0813">Transport</keyword>
<evidence type="ECO:0000259" key="8">
    <source>
        <dbReference type="PROSITE" id="PS51101"/>
    </source>
</evidence>
<protein>
    <submittedName>
        <fullName evidence="9">PTS sugar transporter subunit IIB</fullName>
    </submittedName>
</protein>
<dbReference type="AlphaFoldDB" id="A0A923L9L1"/>
<dbReference type="PROSITE" id="PS51101">
    <property type="entry name" value="PTS_EIIB_TYPE_4"/>
    <property type="match status" value="1"/>
</dbReference>
<dbReference type="GO" id="GO:0005737">
    <property type="term" value="C:cytoplasm"/>
    <property type="evidence" value="ECO:0007669"/>
    <property type="project" value="UniProtKB-SubCell"/>
</dbReference>
<comment type="subcellular location">
    <subcellularLocation>
        <location evidence="1">Cytoplasm</location>
    </subcellularLocation>
</comment>
<dbReference type="InterPro" id="IPR036667">
    <property type="entry name" value="PTS_IIB_sorbose-sp_sf"/>
</dbReference>
<gene>
    <name evidence="9" type="ORF">H8S44_01545</name>
</gene>
<evidence type="ECO:0000256" key="2">
    <source>
        <dbReference type="ARBA" id="ARBA00022448"/>
    </source>
</evidence>
<dbReference type="Gene3D" id="3.40.35.10">
    <property type="entry name" value="Phosphotransferase system, sorbose subfamily IIB component"/>
    <property type="match status" value="1"/>
</dbReference>
<evidence type="ECO:0000256" key="1">
    <source>
        <dbReference type="ARBA" id="ARBA00004496"/>
    </source>
</evidence>
<evidence type="ECO:0000313" key="10">
    <source>
        <dbReference type="Proteomes" id="UP000649345"/>
    </source>
</evidence>
<comment type="caution">
    <text evidence="9">The sequence shown here is derived from an EMBL/GenBank/DDBJ whole genome shotgun (WGS) entry which is preliminary data.</text>
</comment>
<keyword evidence="7" id="KW-0418">Kinase</keyword>
<dbReference type="RefSeq" id="WP_186872814.1">
    <property type="nucleotide sequence ID" value="NZ_JACOOR010000001.1"/>
</dbReference>
<evidence type="ECO:0000256" key="3">
    <source>
        <dbReference type="ARBA" id="ARBA00022490"/>
    </source>
</evidence>
<dbReference type="Proteomes" id="UP000649345">
    <property type="component" value="Unassembled WGS sequence"/>
</dbReference>
<evidence type="ECO:0000313" key="9">
    <source>
        <dbReference type="EMBL" id="MBC5658470.1"/>
    </source>
</evidence>
<evidence type="ECO:0000256" key="4">
    <source>
        <dbReference type="ARBA" id="ARBA00022597"/>
    </source>
</evidence>
<dbReference type="GO" id="GO:0008982">
    <property type="term" value="F:protein-N(PI)-phosphohistidine-sugar phosphotransferase activity"/>
    <property type="evidence" value="ECO:0007669"/>
    <property type="project" value="InterPro"/>
</dbReference>
<sequence>MDNLKLTRIDFRLIHGQVMTRWAKKYDTEAIVVIDDRSASSALLKKILLGAAPAGIEVTVESVESAAAKWKAGEFPTKSLIILFKNTDTALRACKAGIAYPSLQVGGIEGAGDKKNVYKNVVMSKLEAEQLKEISDAGVNVFLQPIPEDAEFPLEEALKKF</sequence>
<feature type="domain" description="PTS EIIB type-4" evidence="8">
    <location>
        <begin position="1"/>
        <end position="161"/>
    </location>
</feature>
<keyword evidence="6" id="KW-0598">Phosphotransferase system</keyword>